<dbReference type="Proteomes" id="UP001528411">
    <property type="component" value="Unassembled WGS sequence"/>
</dbReference>
<dbReference type="InterPro" id="IPR050738">
    <property type="entry name" value="Sulfatase"/>
</dbReference>
<name>A0ABT5FE12_9GAMM</name>
<dbReference type="EMBL" id="JAQOMS010000002">
    <property type="protein sequence ID" value="MDC2888816.1"/>
    <property type="molecule type" value="Genomic_DNA"/>
</dbReference>
<evidence type="ECO:0000259" key="3">
    <source>
        <dbReference type="Pfam" id="PF00884"/>
    </source>
</evidence>
<organism evidence="4 5">
    <name type="scientific">Psychrosphaera algicola</name>
    <dbReference type="NCBI Taxonomy" id="3023714"/>
    <lineage>
        <taxon>Bacteria</taxon>
        <taxon>Pseudomonadati</taxon>
        <taxon>Pseudomonadota</taxon>
        <taxon>Gammaproteobacteria</taxon>
        <taxon>Alteromonadales</taxon>
        <taxon>Pseudoalteromonadaceae</taxon>
        <taxon>Psychrosphaera</taxon>
    </lineage>
</organism>
<dbReference type="Gene3D" id="3.30.1120.10">
    <property type="match status" value="1"/>
</dbReference>
<gene>
    <name evidence="4" type="ORF">PN838_08540</name>
</gene>
<dbReference type="InterPro" id="IPR000917">
    <property type="entry name" value="Sulfatase_N"/>
</dbReference>
<comment type="similarity">
    <text evidence="1">Belongs to the sulfatase family.</text>
</comment>
<evidence type="ECO:0000256" key="1">
    <source>
        <dbReference type="ARBA" id="ARBA00008779"/>
    </source>
</evidence>
<evidence type="ECO:0000256" key="2">
    <source>
        <dbReference type="ARBA" id="ARBA00022801"/>
    </source>
</evidence>
<dbReference type="InterPro" id="IPR017850">
    <property type="entry name" value="Alkaline_phosphatase_core_sf"/>
</dbReference>
<protein>
    <submittedName>
        <fullName evidence="4">Sulfatase-like hydrolase/transferase</fullName>
    </submittedName>
</protein>
<evidence type="ECO:0000313" key="4">
    <source>
        <dbReference type="EMBL" id="MDC2888816.1"/>
    </source>
</evidence>
<dbReference type="SUPFAM" id="SSF53649">
    <property type="entry name" value="Alkaline phosphatase-like"/>
    <property type="match status" value="1"/>
</dbReference>
<dbReference type="Pfam" id="PF00884">
    <property type="entry name" value="Sulfatase"/>
    <property type="match status" value="1"/>
</dbReference>
<keyword evidence="5" id="KW-1185">Reference proteome</keyword>
<accession>A0ABT5FE12</accession>
<comment type="caution">
    <text evidence="4">The sequence shown here is derived from an EMBL/GenBank/DDBJ whole genome shotgun (WGS) entry which is preliminary data.</text>
</comment>
<dbReference type="PANTHER" id="PTHR42693:SF53">
    <property type="entry name" value="ENDO-4-O-SULFATASE"/>
    <property type="match status" value="1"/>
</dbReference>
<dbReference type="PANTHER" id="PTHR42693">
    <property type="entry name" value="ARYLSULFATASE FAMILY MEMBER"/>
    <property type="match status" value="1"/>
</dbReference>
<reference evidence="4 5" key="1">
    <citation type="submission" date="2023-01" db="EMBL/GenBank/DDBJ databases">
        <title>Psychrosphaera sp. nov., isolated from marine algae.</title>
        <authorList>
            <person name="Bayburt H."/>
            <person name="Choi B.J."/>
            <person name="Kim J.M."/>
            <person name="Choi D.G."/>
            <person name="Jeon C.O."/>
        </authorList>
    </citation>
    <scope>NUCLEOTIDE SEQUENCE [LARGE SCALE GENOMIC DNA]</scope>
    <source>
        <strain evidence="4 5">G1-22</strain>
    </source>
</reference>
<proteinExistence type="inferred from homology"/>
<evidence type="ECO:0000313" key="5">
    <source>
        <dbReference type="Proteomes" id="UP001528411"/>
    </source>
</evidence>
<feature type="domain" description="Sulfatase N-terminal" evidence="3">
    <location>
        <begin position="54"/>
        <end position="202"/>
    </location>
</feature>
<dbReference type="Gene3D" id="3.40.720.10">
    <property type="entry name" value="Alkaline Phosphatase, subunit A"/>
    <property type="match status" value="1"/>
</dbReference>
<dbReference type="RefSeq" id="WP_272180385.1">
    <property type="nucleotide sequence ID" value="NZ_JAQOMS010000002.1"/>
</dbReference>
<keyword evidence="2" id="KW-0378">Hydrolase</keyword>
<sequence length="313" mass="34785">MDPYVYFENDKLVQPATLKTGKHGLPRGVGGGEEFWRGGKIAKDFKHIEVLPNIVKRAEDYIVEQKNSKKPFFLYLPLPAPHQPWLPTAEFKGKSQAGAYGDFMVQVDSVVGQIVRATEKAGLTKNTLIIFTSDNASHWYQRDIDEHGHRANLNYRGHKGDIYEGGHRVPFIAKWPNKIPSNQVSDELISLTDLMATAAAITNTTLPANAGEDSVNILPVLTQQNANIPPRQTTITHSVDGTFSIRLGAWKLIDAPHSGGFNKGKLSQYTDMPQVQLYNLDSDPSESNNVYDKYPAKVTEMLTLLAKIKQQSS</sequence>